<keyword evidence="4" id="KW-0732">Signal</keyword>
<dbReference type="SMART" id="SM00656">
    <property type="entry name" value="Amb_all"/>
    <property type="match status" value="1"/>
</dbReference>
<dbReference type="Proteomes" id="UP000614334">
    <property type="component" value="Unassembled WGS sequence"/>
</dbReference>
<dbReference type="InterPro" id="IPR045032">
    <property type="entry name" value="PEL"/>
</dbReference>
<keyword evidence="3" id="KW-0964">Secreted</keyword>
<feature type="domain" description="Pectate lyase" evidence="5">
    <location>
        <begin position="41"/>
        <end position="322"/>
    </location>
</feature>
<name>A0A8H7M2G7_9AGAM</name>
<reference evidence="6" key="1">
    <citation type="submission" date="2020-09" db="EMBL/GenBank/DDBJ databases">
        <title>Comparative genome analyses of four rice-infecting Rhizoctonia solani isolates reveal extensive enrichment of homogalacturonan modification genes.</title>
        <authorList>
            <person name="Lee D.-Y."/>
            <person name="Jeon J."/>
            <person name="Kim K.-T."/>
            <person name="Cheong K."/>
            <person name="Song H."/>
            <person name="Choi G."/>
            <person name="Ko J."/>
            <person name="Opiyo S.O."/>
            <person name="Zuo S."/>
            <person name="Madhav S."/>
            <person name="Lee Y.-H."/>
            <person name="Wang G.-L."/>
        </authorList>
    </citation>
    <scope>NUCLEOTIDE SEQUENCE</scope>
    <source>
        <strain evidence="6">AG1-IA B2</strain>
    </source>
</reference>
<dbReference type="GO" id="GO:0005576">
    <property type="term" value="C:extracellular region"/>
    <property type="evidence" value="ECO:0007669"/>
    <property type="project" value="UniProtKB-SubCell"/>
</dbReference>
<dbReference type="PANTHER" id="PTHR31683">
    <property type="entry name" value="PECTATE LYASE 18-RELATED"/>
    <property type="match status" value="1"/>
</dbReference>
<accession>A0A8H7M2G7</accession>
<protein>
    <recommendedName>
        <fullName evidence="5">Pectate lyase domain-containing protein</fullName>
    </recommendedName>
</protein>
<comment type="subcellular location">
    <subcellularLocation>
        <location evidence="3">Secreted</location>
    </subcellularLocation>
</comment>
<comment type="caution">
    <text evidence="6">The sequence shown here is derived from an EMBL/GenBank/DDBJ whole genome shotgun (WGS) entry which is preliminary data.</text>
</comment>
<keyword evidence="3" id="KW-0119">Carbohydrate metabolism</keyword>
<gene>
    <name evidence="6" type="ORF">RHS01_08043</name>
</gene>
<evidence type="ECO:0000256" key="1">
    <source>
        <dbReference type="ARBA" id="ARBA00010980"/>
    </source>
</evidence>
<keyword evidence="2 3" id="KW-0456">Lyase</keyword>
<proteinExistence type="inferred from homology"/>
<evidence type="ECO:0000259" key="5">
    <source>
        <dbReference type="SMART" id="SM00656"/>
    </source>
</evidence>
<evidence type="ECO:0000313" key="6">
    <source>
        <dbReference type="EMBL" id="KAF8752271.1"/>
    </source>
</evidence>
<feature type="signal peptide" evidence="4">
    <location>
        <begin position="1"/>
        <end position="21"/>
    </location>
</feature>
<dbReference type="InterPro" id="IPR002022">
    <property type="entry name" value="Pec_lyase"/>
</dbReference>
<evidence type="ECO:0000313" key="7">
    <source>
        <dbReference type="Proteomes" id="UP000614334"/>
    </source>
</evidence>
<feature type="chain" id="PRO_5034257731" description="Pectate lyase domain-containing protein" evidence="4">
    <location>
        <begin position="22"/>
        <end position="369"/>
    </location>
</feature>
<organism evidence="6 7">
    <name type="scientific">Rhizoctonia solani</name>
    <dbReference type="NCBI Taxonomy" id="456999"/>
    <lineage>
        <taxon>Eukaryota</taxon>
        <taxon>Fungi</taxon>
        <taxon>Dikarya</taxon>
        <taxon>Basidiomycota</taxon>
        <taxon>Agaricomycotina</taxon>
        <taxon>Agaricomycetes</taxon>
        <taxon>Cantharellales</taxon>
        <taxon>Ceratobasidiaceae</taxon>
        <taxon>Rhizoctonia</taxon>
    </lineage>
</organism>
<dbReference type="PANTHER" id="PTHR31683:SF18">
    <property type="entry name" value="PECTATE LYASE 21-RELATED"/>
    <property type="match status" value="1"/>
</dbReference>
<sequence>MIGFKPTILATVLTGIGLASAAKDPEIWGFGTKTTGGRGAPPSSTYTVKNFNEFKTALNNRGKPHSPKVIYIGLIGSNRSGPTPGPPTSGICEIQLFPRTNAQISIKIGNNTSIIGKPKRKKQVARLEDIAIAINQTNNVIMQDFEVYAPIDLFPEWDPTDGSTGNWNSRYDAIGVVTSTNVWFDHLTISDGLHPDTEAPTIFGKKVQRHDGAIDITEGADLITMSHCLVYNHDKSHLVGNNDANNLGPGDIGRLRVSFHANAWLNSLQRSPRLRFGKAHVFNNYYKASLLDPEEKLQYFLGMGIESSILSEANVFEIEAKNKTDAVNAVIGSTKDTASRTIDLGLLLSIEEGEDVKKYVLANAGAGKL</sequence>
<dbReference type="SUPFAM" id="SSF51126">
    <property type="entry name" value="Pectin lyase-like"/>
    <property type="match status" value="1"/>
</dbReference>
<evidence type="ECO:0000256" key="4">
    <source>
        <dbReference type="SAM" id="SignalP"/>
    </source>
</evidence>
<dbReference type="GO" id="GO:0000272">
    <property type="term" value="P:polysaccharide catabolic process"/>
    <property type="evidence" value="ECO:0007669"/>
    <property type="project" value="UniProtKB-KW"/>
</dbReference>
<dbReference type="InterPro" id="IPR011050">
    <property type="entry name" value="Pectin_lyase_fold/virulence"/>
</dbReference>
<dbReference type="Pfam" id="PF00544">
    <property type="entry name" value="Pectate_lyase_4"/>
    <property type="match status" value="1"/>
</dbReference>
<evidence type="ECO:0000256" key="2">
    <source>
        <dbReference type="ARBA" id="ARBA00023239"/>
    </source>
</evidence>
<dbReference type="InterPro" id="IPR012334">
    <property type="entry name" value="Pectin_lyas_fold"/>
</dbReference>
<evidence type="ECO:0000256" key="3">
    <source>
        <dbReference type="RuleBase" id="RU361173"/>
    </source>
</evidence>
<keyword evidence="3" id="KW-0624">Polysaccharide degradation</keyword>
<dbReference type="Gene3D" id="2.160.20.10">
    <property type="entry name" value="Single-stranded right-handed beta-helix, Pectin lyase-like"/>
    <property type="match status" value="1"/>
</dbReference>
<comment type="similarity">
    <text evidence="1 3">Belongs to the polysaccharide lyase 1 family.</text>
</comment>
<dbReference type="GO" id="GO:0030570">
    <property type="term" value="F:pectate lyase activity"/>
    <property type="evidence" value="ECO:0007669"/>
    <property type="project" value="InterPro"/>
</dbReference>
<dbReference type="AlphaFoldDB" id="A0A8H7M2G7"/>
<dbReference type="EMBL" id="JACYCF010000016">
    <property type="protein sequence ID" value="KAF8752271.1"/>
    <property type="molecule type" value="Genomic_DNA"/>
</dbReference>